<feature type="non-terminal residue" evidence="3">
    <location>
        <position position="156"/>
    </location>
</feature>
<name>A0A382TUC2_9ZZZZ</name>
<dbReference type="AlphaFoldDB" id="A0A382TUC2"/>
<evidence type="ECO:0000256" key="1">
    <source>
        <dbReference type="ARBA" id="ARBA00022962"/>
    </source>
</evidence>
<keyword evidence="1" id="KW-0315">Glutamine amidotransferase</keyword>
<evidence type="ECO:0000313" key="3">
    <source>
        <dbReference type="EMBL" id="SVD25322.1"/>
    </source>
</evidence>
<dbReference type="GO" id="GO:0000162">
    <property type="term" value="P:L-tryptophan biosynthetic process"/>
    <property type="evidence" value="ECO:0007669"/>
    <property type="project" value="TreeGrafter"/>
</dbReference>
<dbReference type="InterPro" id="IPR017926">
    <property type="entry name" value="GATASE"/>
</dbReference>
<dbReference type="PRINTS" id="PR00096">
    <property type="entry name" value="GATASE"/>
</dbReference>
<dbReference type="PANTHER" id="PTHR43418">
    <property type="entry name" value="MULTIFUNCTIONAL TRYPTOPHAN BIOSYNTHESIS PROTEIN-RELATED"/>
    <property type="match status" value="1"/>
</dbReference>
<proteinExistence type="predicted"/>
<gene>
    <name evidence="3" type="ORF">METZ01_LOCUS378176</name>
</gene>
<feature type="domain" description="Glutamine amidotransferase" evidence="2">
    <location>
        <begin position="22"/>
        <end position="155"/>
    </location>
</feature>
<accession>A0A382TUC2</accession>
<dbReference type="InterPro" id="IPR050472">
    <property type="entry name" value="Anth_synth/Amidotransfase"/>
</dbReference>
<dbReference type="GO" id="GO:0005829">
    <property type="term" value="C:cytosol"/>
    <property type="evidence" value="ECO:0007669"/>
    <property type="project" value="TreeGrafter"/>
</dbReference>
<dbReference type="PROSITE" id="PS51273">
    <property type="entry name" value="GATASE_TYPE_1"/>
    <property type="match status" value="1"/>
</dbReference>
<organism evidence="3">
    <name type="scientific">marine metagenome</name>
    <dbReference type="NCBI Taxonomy" id="408172"/>
    <lineage>
        <taxon>unclassified sequences</taxon>
        <taxon>metagenomes</taxon>
        <taxon>ecological metagenomes</taxon>
    </lineage>
</organism>
<dbReference type="SUPFAM" id="SSF52317">
    <property type="entry name" value="Class I glutamine amidotransferase-like"/>
    <property type="match status" value="1"/>
</dbReference>
<dbReference type="Gene3D" id="3.40.50.880">
    <property type="match status" value="1"/>
</dbReference>
<dbReference type="InterPro" id="IPR006221">
    <property type="entry name" value="TrpG/PapA_dom"/>
</dbReference>
<protein>
    <recommendedName>
        <fullName evidence="2">Glutamine amidotransferase domain-containing protein</fullName>
    </recommendedName>
</protein>
<reference evidence="3" key="1">
    <citation type="submission" date="2018-05" db="EMBL/GenBank/DDBJ databases">
        <authorList>
            <person name="Lanie J.A."/>
            <person name="Ng W.-L."/>
            <person name="Kazmierczak K.M."/>
            <person name="Andrzejewski T.M."/>
            <person name="Davidsen T.M."/>
            <person name="Wayne K.J."/>
            <person name="Tettelin H."/>
            <person name="Glass J.I."/>
            <person name="Rusch D."/>
            <person name="Podicherti R."/>
            <person name="Tsui H.-C.T."/>
            <person name="Winkler M.E."/>
        </authorList>
    </citation>
    <scope>NUCLEOTIDE SEQUENCE</scope>
</reference>
<sequence length="156" mass="17260">MLADFGEITVLDRHEANGVCGEAEMLVLSPGPGCPTDYPETQAIYNEWCGRTPVLGVCLGFQLMLESEGGSIVRQPQVLHGVETEIETDPDSVTYSGIEPPVRVGRYHSLQVDSASLVNLPPSLRITARDRIRDVPLSFEDCERRLFGLQYHPESF</sequence>
<dbReference type="InterPro" id="IPR029062">
    <property type="entry name" value="Class_I_gatase-like"/>
</dbReference>
<dbReference type="PANTHER" id="PTHR43418:SF4">
    <property type="entry name" value="MULTIFUNCTIONAL TRYPTOPHAN BIOSYNTHESIS PROTEIN"/>
    <property type="match status" value="1"/>
</dbReference>
<dbReference type="EMBL" id="UINC01139025">
    <property type="protein sequence ID" value="SVD25322.1"/>
    <property type="molecule type" value="Genomic_DNA"/>
</dbReference>
<dbReference type="CDD" id="cd01743">
    <property type="entry name" value="GATase1_Anthranilate_Synthase"/>
    <property type="match status" value="1"/>
</dbReference>
<dbReference type="GO" id="GO:0004049">
    <property type="term" value="F:anthranilate synthase activity"/>
    <property type="evidence" value="ECO:0007669"/>
    <property type="project" value="TreeGrafter"/>
</dbReference>
<dbReference type="PRINTS" id="PR00097">
    <property type="entry name" value="ANTSNTHASEII"/>
</dbReference>
<evidence type="ECO:0000259" key="2">
    <source>
        <dbReference type="Pfam" id="PF00117"/>
    </source>
</evidence>
<dbReference type="Pfam" id="PF00117">
    <property type="entry name" value="GATase"/>
    <property type="match status" value="1"/>
</dbReference>